<dbReference type="GO" id="GO:0016787">
    <property type="term" value="F:hydrolase activity"/>
    <property type="evidence" value="ECO:0007669"/>
    <property type="project" value="UniProtKB-KW"/>
</dbReference>
<dbReference type="SUPFAM" id="SSF53474">
    <property type="entry name" value="alpha/beta-Hydrolases"/>
    <property type="match status" value="1"/>
</dbReference>
<dbReference type="Gene3D" id="3.40.50.1820">
    <property type="entry name" value="alpha/beta hydrolase"/>
    <property type="match status" value="1"/>
</dbReference>
<protein>
    <submittedName>
        <fullName evidence="2">Alpha/Beta hydrolase protein</fullName>
    </submittedName>
</protein>
<evidence type="ECO:0000313" key="2">
    <source>
        <dbReference type="EMBL" id="KAK3940473.1"/>
    </source>
</evidence>
<dbReference type="InterPro" id="IPR029058">
    <property type="entry name" value="AB_hydrolase_fold"/>
</dbReference>
<evidence type="ECO:0000313" key="3">
    <source>
        <dbReference type="Proteomes" id="UP001303473"/>
    </source>
</evidence>
<keyword evidence="3" id="KW-1185">Reference proteome</keyword>
<gene>
    <name evidence="2" type="ORF">QBC46DRAFT_385472</name>
</gene>
<reference evidence="3" key="1">
    <citation type="journal article" date="2023" name="Mol. Phylogenet. Evol.">
        <title>Genome-scale phylogeny and comparative genomics of the fungal order Sordariales.</title>
        <authorList>
            <person name="Hensen N."/>
            <person name="Bonometti L."/>
            <person name="Westerberg I."/>
            <person name="Brannstrom I.O."/>
            <person name="Guillou S."/>
            <person name="Cros-Aarteil S."/>
            <person name="Calhoun S."/>
            <person name="Haridas S."/>
            <person name="Kuo A."/>
            <person name="Mondo S."/>
            <person name="Pangilinan J."/>
            <person name="Riley R."/>
            <person name="LaButti K."/>
            <person name="Andreopoulos B."/>
            <person name="Lipzen A."/>
            <person name="Chen C."/>
            <person name="Yan M."/>
            <person name="Daum C."/>
            <person name="Ng V."/>
            <person name="Clum A."/>
            <person name="Steindorff A."/>
            <person name="Ohm R.A."/>
            <person name="Martin F."/>
            <person name="Silar P."/>
            <person name="Natvig D.O."/>
            <person name="Lalanne C."/>
            <person name="Gautier V."/>
            <person name="Ament-Velasquez S.L."/>
            <person name="Kruys A."/>
            <person name="Hutchinson M.I."/>
            <person name="Powell A.J."/>
            <person name="Barry K."/>
            <person name="Miller A.N."/>
            <person name="Grigoriev I.V."/>
            <person name="Debuchy R."/>
            <person name="Gladieux P."/>
            <person name="Hiltunen Thoren M."/>
            <person name="Johannesson H."/>
        </authorList>
    </citation>
    <scope>NUCLEOTIDE SEQUENCE [LARGE SCALE GENOMIC DNA]</scope>
    <source>
        <strain evidence="3">CBS 340.73</strain>
    </source>
</reference>
<organism evidence="2 3">
    <name type="scientific">Diplogelasinospora grovesii</name>
    <dbReference type="NCBI Taxonomy" id="303347"/>
    <lineage>
        <taxon>Eukaryota</taxon>
        <taxon>Fungi</taxon>
        <taxon>Dikarya</taxon>
        <taxon>Ascomycota</taxon>
        <taxon>Pezizomycotina</taxon>
        <taxon>Sordariomycetes</taxon>
        <taxon>Sordariomycetidae</taxon>
        <taxon>Sordariales</taxon>
        <taxon>Diplogelasinosporaceae</taxon>
        <taxon>Diplogelasinospora</taxon>
    </lineage>
</organism>
<evidence type="ECO:0000259" key="1">
    <source>
        <dbReference type="Pfam" id="PF01738"/>
    </source>
</evidence>
<dbReference type="Pfam" id="PF01738">
    <property type="entry name" value="DLH"/>
    <property type="match status" value="1"/>
</dbReference>
<feature type="domain" description="Dienelactone hydrolase" evidence="1">
    <location>
        <begin position="26"/>
        <end position="275"/>
    </location>
</feature>
<dbReference type="PANTHER" id="PTHR17630">
    <property type="entry name" value="DIENELACTONE HYDROLASE"/>
    <property type="match status" value="1"/>
</dbReference>
<dbReference type="AlphaFoldDB" id="A0AAN6S580"/>
<comment type="caution">
    <text evidence="2">The sequence shown here is derived from an EMBL/GenBank/DDBJ whole genome shotgun (WGS) entry which is preliminary data.</text>
</comment>
<keyword evidence="2" id="KW-0378">Hydrolase</keyword>
<dbReference type="EMBL" id="MU853796">
    <property type="protein sequence ID" value="KAK3940473.1"/>
    <property type="molecule type" value="Genomic_DNA"/>
</dbReference>
<sequence>MSCPDCYSGHVHSGTPRGTIEKLHGLDTYVTQPSDATKPVKGIIVIIPDAFGWEFVNNRILADNYADKGSYRVLLPDFMFGHAAPVWLLNSMKVVTGKDSSYLAKAWKIPGVVYGFASFLFFNRPGRRYPIVKAFFRALRAANPEMHVGAAGFCWGGKHTVLLAADPEMTVDSGKPLIDCGFAGHPSMLSIPGDIEKMHRPVSFACPENDPQVSLAQAEIIKKIVEGRTGESRGEVVVYENCGHGFCVRADTTNDDVARQAAEAEDQCIRWMQSHF</sequence>
<dbReference type="PANTHER" id="PTHR17630:SF105">
    <property type="entry name" value="DIENELACTONE HYDROLASE FAMILY PROTEIN (AFU_ORTHOLOGUE AFUA_4G08790)"/>
    <property type="match status" value="1"/>
</dbReference>
<accession>A0AAN6S580</accession>
<proteinExistence type="predicted"/>
<dbReference type="Proteomes" id="UP001303473">
    <property type="component" value="Unassembled WGS sequence"/>
</dbReference>
<dbReference type="InterPro" id="IPR002925">
    <property type="entry name" value="Dienelactn_hydro"/>
</dbReference>
<name>A0AAN6S580_9PEZI</name>